<dbReference type="EMBL" id="SZYD01000017">
    <property type="protein sequence ID" value="KAD3066845.1"/>
    <property type="molecule type" value="Genomic_DNA"/>
</dbReference>
<reference evidence="1 2" key="1">
    <citation type="submission" date="2019-05" db="EMBL/GenBank/DDBJ databases">
        <title>Mikania micrantha, genome provides insights into the molecular mechanism of rapid growth.</title>
        <authorList>
            <person name="Liu B."/>
        </authorList>
    </citation>
    <scope>NUCLEOTIDE SEQUENCE [LARGE SCALE GENOMIC DNA]</scope>
    <source>
        <strain evidence="1">NLD-2019</strain>
        <tissue evidence="1">Leaf</tissue>
    </source>
</reference>
<sequence>MAKEEWRMIHLLSNNHTGCWRSIMMGPHKPMVLETKTGILVPKEPQNYSEEDYQKLEVDAKAHDQLAMALPNEIYSGLLHHGSAKDLWDALKEQHDYPITYVLNRFLRSLPGKRKTYSIVMRSSPDFGNLSLT</sequence>
<protein>
    <submittedName>
        <fullName evidence="1">Uncharacterized protein</fullName>
    </submittedName>
</protein>
<evidence type="ECO:0000313" key="2">
    <source>
        <dbReference type="Proteomes" id="UP000326396"/>
    </source>
</evidence>
<dbReference type="AlphaFoldDB" id="A0A5N6LYZ6"/>
<dbReference type="Proteomes" id="UP000326396">
    <property type="component" value="Linkage Group LG7"/>
</dbReference>
<keyword evidence="2" id="KW-1185">Reference proteome</keyword>
<dbReference type="OrthoDB" id="1738260at2759"/>
<evidence type="ECO:0000313" key="1">
    <source>
        <dbReference type="EMBL" id="KAD3066845.1"/>
    </source>
</evidence>
<comment type="caution">
    <text evidence="1">The sequence shown here is derived from an EMBL/GenBank/DDBJ whole genome shotgun (WGS) entry which is preliminary data.</text>
</comment>
<proteinExistence type="predicted"/>
<gene>
    <name evidence="1" type="ORF">E3N88_34725</name>
</gene>
<name>A0A5N6LYZ6_9ASTR</name>
<accession>A0A5N6LYZ6</accession>
<organism evidence="1 2">
    <name type="scientific">Mikania micrantha</name>
    <name type="common">bitter vine</name>
    <dbReference type="NCBI Taxonomy" id="192012"/>
    <lineage>
        <taxon>Eukaryota</taxon>
        <taxon>Viridiplantae</taxon>
        <taxon>Streptophyta</taxon>
        <taxon>Embryophyta</taxon>
        <taxon>Tracheophyta</taxon>
        <taxon>Spermatophyta</taxon>
        <taxon>Magnoliopsida</taxon>
        <taxon>eudicotyledons</taxon>
        <taxon>Gunneridae</taxon>
        <taxon>Pentapetalae</taxon>
        <taxon>asterids</taxon>
        <taxon>campanulids</taxon>
        <taxon>Asterales</taxon>
        <taxon>Asteraceae</taxon>
        <taxon>Asteroideae</taxon>
        <taxon>Heliantheae alliance</taxon>
        <taxon>Eupatorieae</taxon>
        <taxon>Mikania</taxon>
    </lineage>
</organism>